<accession>A0A366KBU7</accession>
<keyword evidence="2" id="KW-0472">Membrane</keyword>
<protein>
    <recommendedName>
        <fullName evidence="3">Bacteriophage lysin domain-containing protein</fullName>
    </recommendedName>
</protein>
<evidence type="ECO:0000259" key="3">
    <source>
        <dbReference type="Pfam" id="PF05382"/>
    </source>
</evidence>
<dbReference type="OrthoDB" id="9766277at2"/>
<dbReference type="EMBL" id="PDCH01000019">
    <property type="protein sequence ID" value="RBP98837.1"/>
    <property type="molecule type" value="Genomic_DNA"/>
</dbReference>
<feature type="region of interest" description="Disordered" evidence="1">
    <location>
        <begin position="42"/>
        <end position="65"/>
    </location>
</feature>
<name>A0A366KBU7_9BIFI</name>
<dbReference type="AlphaFoldDB" id="A0A366KBU7"/>
<dbReference type="InterPro" id="IPR023346">
    <property type="entry name" value="Lysozyme-like_dom_sf"/>
</dbReference>
<feature type="transmembrane region" description="Helical" evidence="2">
    <location>
        <begin position="12"/>
        <end position="33"/>
    </location>
</feature>
<dbReference type="SUPFAM" id="SSF53955">
    <property type="entry name" value="Lysozyme-like"/>
    <property type="match status" value="1"/>
</dbReference>
<comment type="caution">
    <text evidence="4">The sequence shown here is derived from an EMBL/GenBank/DDBJ whole genome shotgun (WGS) entry which is preliminary data.</text>
</comment>
<dbReference type="InterPro" id="IPR008044">
    <property type="entry name" value="Phage_lysin"/>
</dbReference>
<reference evidence="4 5" key="1">
    <citation type="submission" date="2017-10" db="EMBL/GenBank/DDBJ databases">
        <title>Bifidobacterium xylocopum sp. nov. and Bifidobacterium aemilianum sp. nov., from the carpenter bee (Xylocopa violacea) digestive tract.</title>
        <authorList>
            <person name="Alberoni D."/>
            <person name="Baffoni L."/>
            <person name="Di Gioia D."/>
            <person name="Gaggia F."/>
            <person name="Biavati B."/>
        </authorList>
    </citation>
    <scope>NUCLEOTIDE SEQUENCE [LARGE SCALE GENOMIC DNA]</scope>
    <source>
        <strain evidence="4 5">XV2</strain>
    </source>
</reference>
<keyword evidence="5" id="KW-1185">Reference proteome</keyword>
<dbReference type="Pfam" id="PF05382">
    <property type="entry name" value="Amidase_5"/>
    <property type="match status" value="1"/>
</dbReference>
<keyword evidence="2" id="KW-1133">Transmembrane helix</keyword>
<dbReference type="Gene3D" id="3.90.1720.10">
    <property type="entry name" value="endopeptidase domain like (from Nostoc punctiforme)"/>
    <property type="match status" value="1"/>
</dbReference>
<proteinExistence type="predicted"/>
<evidence type="ECO:0000256" key="2">
    <source>
        <dbReference type="SAM" id="Phobius"/>
    </source>
</evidence>
<organism evidence="4 5">
    <name type="scientific">Bifidobacterium xylocopae</name>
    <dbReference type="NCBI Taxonomy" id="2493119"/>
    <lineage>
        <taxon>Bacteria</taxon>
        <taxon>Bacillati</taxon>
        <taxon>Actinomycetota</taxon>
        <taxon>Actinomycetes</taxon>
        <taxon>Bifidobacteriales</taxon>
        <taxon>Bifidobacteriaceae</taxon>
        <taxon>Bifidobacterium</taxon>
    </lineage>
</organism>
<evidence type="ECO:0000256" key="1">
    <source>
        <dbReference type="SAM" id="MobiDB-lite"/>
    </source>
</evidence>
<feature type="region of interest" description="Disordered" evidence="1">
    <location>
        <begin position="213"/>
        <end position="257"/>
    </location>
</feature>
<sequence length="359" mass="38223">MTGGSKSTPYLVAGSISLIVCLFGSLLIGTLFASACGTGPTGTGAQGGASADNANYRPPEHSDDPVAEGISTFVERISLDDSHGYSQSRRQGNPDYDCSSLVWFAAKSAGFDGQMQGWPFTTFTMGPVLERLGFAHLTWSGDYRNAKSELKRGDVVVNPAEHTEVYLGGGLFGGAHHAYPSGIDDGMPGDQGHGDDQEIGIEAYLTPGLNQVYRHDPSAKATGGSGASTDGADAPTACTPQDSGPAGDNPDGTNASPDQAKQIARRMVGEYFPGEDPGHQYGCLEPMWTHESGWRWNAQNASSGAYGIPQSLPGNKMAAAGDDWQTNATTQIKWGLQYIKTRYHTPCEAWDIWQRKGWY</sequence>
<evidence type="ECO:0000313" key="5">
    <source>
        <dbReference type="Proteomes" id="UP000252345"/>
    </source>
</evidence>
<feature type="domain" description="Bacteriophage lysin" evidence="3">
    <location>
        <begin position="85"/>
        <end position="157"/>
    </location>
</feature>
<evidence type="ECO:0000313" key="4">
    <source>
        <dbReference type="EMBL" id="RBP98837.1"/>
    </source>
</evidence>
<gene>
    <name evidence="4" type="ORF">CRD59_07025</name>
</gene>
<dbReference type="RefSeq" id="WP_113853979.1">
    <property type="nucleotide sequence ID" value="NZ_PDCH01000019.1"/>
</dbReference>
<keyword evidence="2" id="KW-0812">Transmembrane</keyword>
<dbReference type="Proteomes" id="UP000252345">
    <property type="component" value="Unassembled WGS sequence"/>
</dbReference>